<evidence type="ECO:0000256" key="2">
    <source>
        <dbReference type="SAM" id="Phobius"/>
    </source>
</evidence>
<feature type="transmembrane region" description="Helical" evidence="2">
    <location>
        <begin position="122"/>
        <end position="139"/>
    </location>
</feature>
<gene>
    <name evidence="4" type="ORF">H8876_02595</name>
</gene>
<dbReference type="InterPro" id="IPR037185">
    <property type="entry name" value="EmrE-like"/>
</dbReference>
<dbReference type="GO" id="GO:0016020">
    <property type="term" value="C:membrane"/>
    <property type="evidence" value="ECO:0007669"/>
    <property type="project" value="InterPro"/>
</dbReference>
<feature type="transmembrane region" description="Helical" evidence="2">
    <location>
        <begin position="178"/>
        <end position="200"/>
    </location>
</feature>
<dbReference type="SUPFAM" id="SSF103481">
    <property type="entry name" value="Multidrug resistance efflux transporter EmrE"/>
    <property type="match status" value="2"/>
</dbReference>
<comment type="caution">
    <text evidence="4">The sequence shown here is derived from an EMBL/GenBank/DDBJ whole genome shotgun (WGS) entry which is preliminary data.</text>
</comment>
<name>A0A923N9Z6_9FIRM</name>
<keyword evidence="2" id="KW-0812">Transmembrane</keyword>
<feature type="transmembrane region" description="Helical" evidence="2">
    <location>
        <begin position="206"/>
        <end position="227"/>
    </location>
</feature>
<dbReference type="PANTHER" id="PTHR22911">
    <property type="entry name" value="ACYL-MALONYL CONDENSING ENZYME-RELATED"/>
    <property type="match status" value="1"/>
</dbReference>
<feature type="transmembrane region" description="Helical" evidence="2">
    <location>
        <begin position="234"/>
        <end position="255"/>
    </location>
</feature>
<evidence type="ECO:0000313" key="5">
    <source>
        <dbReference type="Proteomes" id="UP000644115"/>
    </source>
</evidence>
<dbReference type="Proteomes" id="UP000644115">
    <property type="component" value="Unassembled WGS sequence"/>
</dbReference>
<feature type="transmembrane region" description="Helical" evidence="2">
    <location>
        <begin position="35"/>
        <end position="57"/>
    </location>
</feature>
<keyword evidence="5" id="KW-1185">Reference proteome</keyword>
<feature type="transmembrane region" description="Helical" evidence="2">
    <location>
        <begin position="12"/>
        <end position="29"/>
    </location>
</feature>
<organism evidence="4 5">
    <name type="scientific">Lentihominibacter faecis</name>
    <dbReference type="NCBI Taxonomy" id="2764712"/>
    <lineage>
        <taxon>Bacteria</taxon>
        <taxon>Bacillati</taxon>
        <taxon>Bacillota</taxon>
        <taxon>Clostridia</taxon>
        <taxon>Peptostreptococcales</taxon>
        <taxon>Anaerovoracaceae</taxon>
        <taxon>Lentihominibacter</taxon>
    </lineage>
</organism>
<evidence type="ECO:0000256" key="1">
    <source>
        <dbReference type="ARBA" id="ARBA00007362"/>
    </source>
</evidence>
<keyword evidence="2" id="KW-0472">Membrane</keyword>
<dbReference type="InterPro" id="IPR000620">
    <property type="entry name" value="EamA_dom"/>
</dbReference>
<accession>A0A923N9Z6</accession>
<dbReference type="Pfam" id="PF00892">
    <property type="entry name" value="EamA"/>
    <property type="match status" value="2"/>
</dbReference>
<proteinExistence type="inferred from homology"/>
<keyword evidence="2" id="KW-1133">Transmembrane helix</keyword>
<reference evidence="4" key="1">
    <citation type="submission" date="2020-08" db="EMBL/GenBank/DDBJ databases">
        <authorList>
            <person name="Liu C."/>
            <person name="Sun Q."/>
        </authorList>
    </citation>
    <scope>NUCLEOTIDE SEQUENCE</scope>
    <source>
        <strain evidence="4">BX16</strain>
    </source>
</reference>
<feature type="domain" description="EamA" evidence="3">
    <location>
        <begin position="12"/>
        <end position="136"/>
    </location>
</feature>
<feature type="transmembrane region" description="Helical" evidence="2">
    <location>
        <begin position="261"/>
        <end position="279"/>
    </location>
</feature>
<feature type="transmembrane region" description="Helical" evidence="2">
    <location>
        <begin position="91"/>
        <end position="113"/>
    </location>
</feature>
<feature type="domain" description="EamA" evidence="3">
    <location>
        <begin position="146"/>
        <end position="274"/>
    </location>
</feature>
<dbReference type="RefSeq" id="WP_249286397.1">
    <property type="nucleotide sequence ID" value="NZ_JACRWC010000039.1"/>
</dbReference>
<protein>
    <submittedName>
        <fullName evidence="4">DMT family transporter</fullName>
    </submittedName>
</protein>
<feature type="transmembrane region" description="Helical" evidence="2">
    <location>
        <begin position="145"/>
        <end position="166"/>
    </location>
</feature>
<comment type="similarity">
    <text evidence="1">Belongs to the EamA transporter family.</text>
</comment>
<evidence type="ECO:0000313" key="4">
    <source>
        <dbReference type="EMBL" id="MBC5998890.1"/>
    </source>
</evidence>
<evidence type="ECO:0000259" key="3">
    <source>
        <dbReference type="Pfam" id="PF00892"/>
    </source>
</evidence>
<dbReference type="PANTHER" id="PTHR22911:SF79">
    <property type="entry name" value="MOBA-LIKE NTP TRANSFERASE DOMAIN-CONTAINING PROTEIN"/>
    <property type="match status" value="1"/>
</dbReference>
<sequence length="292" mass="31336">MTTATSAKRNSMLLMALCAIMWSLGGIFIKLISWNPLLICGVRSVIAALILGGYMFVTRTPVNFNKYSFGAGIGLSTSCIFFVFANKLTTAANAIVLQYTAPIFILLMSAFLFKQKLHKKEVVVVGITMCGIVLFFLDQLSPGNILGNIFGICAGVFLALMFVMVGQGGKDDSIRMSGILFAHCMASIVGVPIGLMTTTSTTGMEILYVVILGVFQLGIPYVLYTVASRNCPPLACSLIGMLEPLFNPVWVAIFVGEMPGTFALIGAAIIIAVVTWWCISESKEENPDAPAL</sequence>
<dbReference type="EMBL" id="JACRWC010000039">
    <property type="protein sequence ID" value="MBC5998890.1"/>
    <property type="molecule type" value="Genomic_DNA"/>
</dbReference>
<feature type="transmembrane region" description="Helical" evidence="2">
    <location>
        <begin position="69"/>
        <end position="85"/>
    </location>
</feature>
<dbReference type="AlphaFoldDB" id="A0A923N9Z6"/>